<name>A0AAV5KSF3_9ROSI</name>
<reference evidence="1 2" key="1">
    <citation type="journal article" date="2021" name="Commun. Biol.">
        <title>The genome of Shorea leprosula (Dipterocarpaceae) highlights the ecological relevance of drought in aseasonal tropical rainforests.</title>
        <authorList>
            <person name="Ng K.K.S."/>
            <person name="Kobayashi M.J."/>
            <person name="Fawcett J.A."/>
            <person name="Hatakeyama M."/>
            <person name="Paape T."/>
            <person name="Ng C.H."/>
            <person name="Ang C.C."/>
            <person name="Tnah L.H."/>
            <person name="Lee C.T."/>
            <person name="Nishiyama T."/>
            <person name="Sese J."/>
            <person name="O'Brien M.J."/>
            <person name="Copetti D."/>
            <person name="Mohd Noor M.I."/>
            <person name="Ong R.C."/>
            <person name="Putra M."/>
            <person name="Sireger I.Z."/>
            <person name="Indrioko S."/>
            <person name="Kosugi Y."/>
            <person name="Izuno A."/>
            <person name="Isagi Y."/>
            <person name="Lee S.L."/>
            <person name="Shimizu K.K."/>
        </authorList>
    </citation>
    <scope>NUCLEOTIDE SEQUENCE [LARGE SCALE GENOMIC DNA]</scope>
    <source>
        <strain evidence="1">214</strain>
    </source>
</reference>
<sequence length="35" mass="4223">MASRFFSFHLSIRVLRWKLSYFPGLIFFILKAAQM</sequence>
<evidence type="ECO:0000313" key="1">
    <source>
        <dbReference type="EMBL" id="GKV27576.1"/>
    </source>
</evidence>
<comment type="caution">
    <text evidence="1">The sequence shown here is derived from an EMBL/GenBank/DDBJ whole genome shotgun (WGS) entry which is preliminary data.</text>
</comment>
<accession>A0AAV5KSF3</accession>
<gene>
    <name evidence="1" type="ORF">SLEP1_g36736</name>
</gene>
<organism evidence="1 2">
    <name type="scientific">Rubroshorea leprosula</name>
    <dbReference type="NCBI Taxonomy" id="152421"/>
    <lineage>
        <taxon>Eukaryota</taxon>
        <taxon>Viridiplantae</taxon>
        <taxon>Streptophyta</taxon>
        <taxon>Embryophyta</taxon>
        <taxon>Tracheophyta</taxon>
        <taxon>Spermatophyta</taxon>
        <taxon>Magnoliopsida</taxon>
        <taxon>eudicotyledons</taxon>
        <taxon>Gunneridae</taxon>
        <taxon>Pentapetalae</taxon>
        <taxon>rosids</taxon>
        <taxon>malvids</taxon>
        <taxon>Malvales</taxon>
        <taxon>Dipterocarpaceae</taxon>
        <taxon>Rubroshorea</taxon>
    </lineage>
</organism>
<dbReference type="Proteomes" id="UP001054252">
    <property type="component" value="Unassembled WGS sequence"/>
</dbReference>
<proteinExistence type="predicted"/>
<protein>
    <submittedName>
        <fullName evidence="1">Uncharacterized protein</fullName>
    </submittedName>
</protein>
<keyword evidence="2" id="KW-1185">Reference proteome</keyword>
<evidence type="ECO:0000313" key="2">
    <source>
        <dbReference type="Proteomes" id="UP001054252"/>
    </source>
</evidence>
<dbReference type="EMBL" id="BPVZ01000076">
    <property type="protein sequence ID" value="GKV27576.1"/>
    <property type="molecule type" value="Genomic_DNA"/>
</dbReference>
<dbReference type="AlphaFoldDB" id="A0AAV5KSF3"/>